<dbReference type="HAMAP" id="MF_00969">
    <property type="entry name" value="TRCF"/>
    <property type="match status" value="1"/>
</dbReference>
<evidence type="ECO:0000259" key="14">
    <source>
        <dbReference type="PROSITE" id="PS51192"/>
    </source>
</evidence>
<evidence type="ECO:0000256" key="5">
    <source>
        <dbReference type="ARBA" id="ARBA00022801"/>
    </source>
</evidence>
<dbReference type="InterPro" id="IPR001650">
    <property type="entry name" value="Helicase_C-like"/>
</dbReference>
<dbReference type="PROSITE" id="PS51192">
    <property type="entry name" value="HELICASE_ATP_BIND_1"/>
    <property type="match status" value="1"/>
</dbReference>
<dbReference type="SUPFAM" id="SSF141259">
    <property type="entry name" value="CarD-like"/>
    <property type="match status" value="1"/>
</dbReference>
<dbReference type="PANTHER" id="PTHR47964:SF1">
    <property type="entry name" value="ATP-DEPENDENT DNA HELICASE HOMOLOG RECG, CHLOROPLASTIC"/>
    <property type="match status" value="1"/>
</dbReference>
<evidence type="ECO:0000256" key="2">
    <source>
        <dbReference type="ARBA" id="ARBA00022490"/>
    </source>
</evidence>
<proteinExistence type="inferred from homology"/>
<dbReference type="CDD" id="cd17991">
    <property type="entry name" value="DEXHc_TRCF"/>
    <property type="match status" value="1"/>
</dbReference>
<dbReference type="FunFam" id="3.40.50.300:FF:000546">
    <property type="entry name" value="Transcription-repair-coupling factor"/>
    <property type="match status" value="1"/>
</dbReference>
<accession>A0A926D5Z5</accession>
<dbReference type="GO" id="GO:0003678">
    <property type="term" value="F:DNA helicase activity"/>
    <property type="evidence" value="ECO:0007669"/>
    <property type="project" value="TreeGrafter"/>
</dbReference>
<dbReference type="InterPro" id="IPR014001">
    <property type="entry name" value="Helicase_ATP-bd"/>
</dbReference>
<dbReference type="InterPro" id="IPR037235">
    <property type="entry name" value="TRCF-like_C_D7"/>
</dbReference>
<dbReference type="InterPro" id="IPR004576">
    <property type="entry name" value="Mfd"/>
</dbReference>
<keyword evidence="17" id="KW-1185">Reference proteome</keyword>
<keyword evidence="3 13" id="KW-0547">Nucleotide-binding</keyword>
<keyword evidence="4 13" id="KW-0227">DNA damage</keyword>
<comment type="similarity">
    <text evidence="10 13">In the N-terminal section; belongs to the UvrB family.</text>
</comment>
<dbReference type="InterPro" id="IPR041471">
    <property type="entry name" value="UvrB_inter"/>
</dbReference>
<sequence>MRDWLLKPVMAVPETAELKDARGEIWISGMADGQKVQLTAGLCAFPALFVTADDGRARHLAEDFRFYLGEDAAFYFDSREITGFQVEAASRSRTLSRLEVLSRLVDGSAKVIVAPLEAVMLALTPQEIFAGSCKTLKPGDELDPYGLIGQLMAMGYERVDMVEGPGQVAMRGGIMDVYSIRCDNPVRMEFFGDEIDSIRSFNAETQRSIESVKEAVLWPAGEVVVTEESRTLAIKGLRDEQKKLRRRYADPKIVERMEERLSIGIADLERTGRFEGMDNFLPYFYPRSATLLDYIQNGRVYLDEPSRIRQRASDLNATLAETFKYDLESGRYLPDQIHCRVPFETLLAQLMQNGYVAYAQILSRVEGFQPSELCKVEGRSPLSFLGHMDQLGDEIAAKVKDGWRVVLAAGSSDRARGLVQELQRRDISAHLVKAKEKLLSGDVVVDPGSLSAGYVWPEGKLAVLSELDIYGNKKASRRRTVKKGSPAGAKITAYTDLEVGEAVVHEAHGIGVYEGIQRILSDGKYKDCLVIRYQGGKLNVPTEQMDRVQKYIGSEEGLPRLNKLGGADWSRTKKKVEASIEEMTEQLVALYATRQAGYGHAYAPDTPWQRQFEENFPYQETPDQITCLAEIKADMEQGKVMDRLLCGDVGYGKTEVALRAAMKAVMDGKQVAFLAPTTILAHQHYNTMCQRFANFAVKVAELSRFLTAAEQRKTLKRLAEGNVDIIVGTHRLLGKDVKFKDLGLLIVDEEQRFGVAHKERIKMLRKNVDVLTLTATPIPRTLHMSMVGIRDISVLETPPEERYPVQTYVMEYDAGVVREAIMREIGRGGQVYFIYNRVESMPTMFKRLQELVPEARILMAHGQMPEKALEKVTMDFMEHEGDILLCTTIIETGMDIPNVNTLIVSDADRFGLSQLYQLRGRVGRSNRQAYAYLTYRRDKVLSEVAQKRLVAIREFTEFGSGFRVALRDLQIRGAGNLLGTQQHGHMSAVGYDMYCRMMEKAMRRVKGEEVKEEADTLMDVRLDAYLPDEFIPDGSQKIEIYKRIAAIESEADKGDVLEEIIDRFGDVPQPVMNLITIAYLKSLSQKLGIASFVQREDEVTLRFLPEAAADPAKLFTALTAFPEARLINGEKVKIHFVMKDSDKLLDTVQRFLEAAQ</sequence>
<dbReference type="EMBL" id="JACRSR010000003">
    <property type="protein sequence ID" value="MBC8531957.1"/>
    <property type="molecule type" value="Genomic_DNA"/>
</dbReference>
<evidence type="ECO:0000313" key="17">
    <source>
        <dbReference type="Proteomes" id="UP000623172"/>
    </source>
</evidence>
<dbReference type="InterPro" id="IPR003711">
    <property type="entry name" value="CarD-like/TRCF_RID"/>
</dbReference>
<comment type="function">
    <text evidence="13">Couples transcription and DNA repair by recognizing RNA polymerase (RNAP) stalled at DNA lesions. Mediates ATP-dependent release of RNAP and its truncated transcript from the DNA, and recruitment of nucleotide excision repair machinery to the damaged site.</text>
</comment>
<evidence type="ECO:0000259" key="15">
    <source>
        <dbReference type="PROSITE" id="PS51194"/>
    </source>
</evidence>
<dbReference type="AlphaFoldDB" id="A0A926D5Z5"/>
<dbReference type="Pfam" id="PF17757">
    <property type="entry name" value="UvrB_inter"/>
    <property type="match status" value="1"/>
</dbReference>
<keyword evidence="9 13" id="KW-0234">DNA repair</keyword>
<dbReference type="Pfam" id="PF03461">
    <property type="entry name" value="TRCF"/>
    <property type="match status" value="1"/>
</dbReference>
<gene>
    <name evidence="13 16" type="primary">mfd</name>
    <name evidence="16" type="ORF">H8696_08875</name>
</gene>
<dbReference type="Pfam" id="PF00271">
    <property type="entry name" value="Helicase_C"/>
    <property type="match status" value="1"/>
</dbReference>
<dbReference type="GO" id="GO:0006355">
    <property type="term" value="P:regulation of DNA-templated transcription"/>
    <property type="evidence" value="ECO:0007669"/>
    <property type="project" value="UniProtKB-UniRule"/>
</dbReference>
<comment type="subcellular location">
    <subcellularLocation>
        <location evidence="1 13">Cytoplasm</location>
    </subcellularLocation>
</comment>
<dbReference type="SMART" id="SM00982">
    <property type="entry name" value="TRCF"/>
    <property type="match status" value="1"/>
</dbReference>
<comment type="caution">
    <text evidence="16">The sequence shown here is derived from an EMBL/GenBank/DDBJ whole genome shotgun (WGS) entry which is preliminary data.</text>
</comment>
<dbReference type="SMART" id="SM00487">
    <property type="entry name" value="DEXDc"/>
    <property type="match status" value="1"/>
</dbReference>
<dbReference type="Gene3D" id="3.30.2060.10">
    <property type="entry name" value="Penicillin-binding protein 1b domain"/>
    <property type="match status" value="1"/>
</dbReference>
<evidence type="ECO:0000256" key="6">
    <source>
        <dbReference type="ARBA" id="ARBA00022806"/>
    </source>
</evidence>
<dbReference type="Gene3D" id="3.40.50.11180">
    <property type="match status" value="1"/>
</dbReference>
<dbReference type="GO" id="GO:0005524">
    <property type="term" value="F:ATP binding"/>
    <property type="evidence" value="ECO:0007669"/>
    <property type="project" value="UniProtKB-UniRule"/>
</dbReference>
<keyword evidence="6" id="KW-0347">Helicase</keyword>
<evidence type="ECO:0000313" key="16">
    <source>
        <dbReference type="EMBL" id="MBC8531957.1"/>
    </source>
</evidence>
<dbReference type="GO" id="GO:0005737">
    <property type="term" value="C:cytoplasm"/>
    <property type="evidence" value="ECO:0007669"/>
    <property type="project" value="UniProtKB-SubCell"/>
</dbReference>
<dbReference type="GO" id="GO:0000716">
    <property type="term" value="P:transcription-coupled nucleotide-excision repair, DNA damage recognition"/>
    <property type="evidence" value="ECO:0007669"/>
    <property type="project" value="UniProtKB-UniRule"/>
</dbReference>
<dbReference type="Gene3D" id="2.40.10.170">
    <property type="match status" value="1"/>
</dbReference>
<feature type="domain" description="Helicase C-terminal" evidence="15">
    <location>
        <begin position="817"/>
        <end position="970"/>
    </location>
</feature>
<protein>
    <recommendedName>
        <fullName evidence="12 13">Transcription-repair-coupling factor</fullName>
        <shortName evidence="13">TRCF</shortName>
        <ecNumber evidence="13">3.6.4.-</ecNumber>
    </recommendedName>
</protein>
<evidence type="ECO:0000256" key="8">
    <source>
        <dbReference type="ARBA" id="ARBA00023125"/>
    </source>
</evidence>
<dbReference type="Pfam" id="PF00270">
    <property type="entry name" value="DEAD"/>
    <property type="match status" value="1"/>
</dbReference>
<dbReference type="Gene3D" id="3.90.1150.50">
    <property type="entry name" value="Transcription-repair-coupling factor, D7 domain"/>
    <property type="match status" value="1"/>
</dbReference>
<evidence type="ECO:0000256" key="13">
    <source>
        <dbReference type="HAMAP-Rule" id="MF_00969"/>
    </source>
</evidence>
<evidence type="ECO:0000256" key="11">
    <source>
        <dbReference type="ARBA" id="ARBA00061399"/>
    </source>
</evidence>
<dbReference type="InterPro" id="IPR047112">
    <property type="entry name" value="RecG/Mfd"/>
</dbReference>
<evidence type="ECO:0000256" key="7">
    <source>
        <dbReference type="ARBA" id="ARBA00022840"/>
    </source>
</evidence>
<organism evidence="16 17">
    <name type="scientific">Gehongia tenuis</name>
    <dbReference type="NCBI Taxonomy" id="2763655"/>
    <lineage>
        <taxon>Bacteria</taxon>
        <taxon>Bacillati</taxon>
        <taxon>Bacillota</taxon>
        <taxon>Clostridia</taxon>
        <taxon>Christensenellales</taxon>
        <taxon>Christensenellaceae</taxon>
        <taxon>Gehongia</taxon>
    </lineage>
</organism>
<dbReference type="RefSeq" id="WP_249316814.1">
    <property type="nucleotide sequence ID" value="NZ_JACRSR010000003.1"/>
</dbReference>
<reference evidence="16" key="1">
    <citation type="submission" date="2020-08" db="EMBL/GenBank/DDBJ databases">
        <title>Genome public.</title>
        <authorList>
            <person name="Liu C."/>
            <person name="Sun Q."/>
        </authorList>
    </citation>
    <scope>NUCLEOTIDE SEQUENCE</scope>
    <source>
        <strain evidence="16">NSJ-53</strain>
    </source>
</reference>
<dbReference type="PANTHER" id="PTHR47964">
    <property type="entry name" value="ATP-DEPENDENT DNA HELICASE HOMOLOG RECG, CHLOROPLASTIC"/>
    <property type="match status" value="1"/>
</dbReference>
<comment type="similarity">
    <text evidence="11 13">In the C-terminal section; belongs to the helicase family. RecG subfamily.</text>
</comment>
<dbReference type="Proteomes" id="UP000623172">
    <property type="component" value="Unassembled WGS sequence"/>
</dbReference>
<dbReference type="SMART" id="SM01058">
    <property type="entry name" value="CarD_TRCF"/>
    <property type="match status" value="1"/>
</dbReference>
<dbReference type="PROSITE" id="PS51194">
    <property type="entry name" value="HELICASE_CTER"/>
    <property type="match status" value="1"/>
</dbReference>
<dbReference type="InterPro" id="IPR011545">
    <property type="entry name" value="DEAD/DEAH_box_helicase_dom"/>
</dbReference>
<evidence type="ECO:0000256" key="3">
    <source>
        <dbReference type="ARBA" id="ARBA00022741"/>
    </source>
</evidence>
<dbReference type="InterPro" id="IPR027417">
    <property type="entry name" value="P-loop_NTPase"/>
</dbReference>
<dbReference type="NCBIfam" id="TIGR00580">
    <property type="entry name" value="mfd"/>
    <property type="match status" value="1"/>
</dbReference>
<keyword evidence="8 13" id="KW-0238">DNA-binding</keyword>
<dbReference type="SUPFAM" id="SSF143517">
    <property type="entry name" value="TRCF domain-like"/>
    <property type="match status" value="1"/>
</dbReference>
<dbReference type="Gene3D" id="3.40.50.300">
    <property type="entry name" value="P-loop containing nucleotide triphosphate hydrolases"/>
    <property type="match status" value="2"/>
</dbReference>
<evidence type="ECO:0000256" key="10">
    <source>
        <dbReference type="ARBA" id="ARBA00061104"/>
    </source>
</evidence>
<keyword evidence="7 13" id="KW-0067">ATP-binding</keyword>
<dbReference type="GO" id="GO:0016787">
    <property type="term" value="F:hydrolase activity"/>
    <property type="evidence" value="ECO:0007669"/>
    <property type="project" value="UniProtKB-KW"/>
</dbReference>
<keyword evidence="5 13" id="KW-0378">Hydrolase</keyword>
<dbReference type="SMART" id="SM00490">
    <property type="entry name" value="HELICc"/>
    <property type="match status" value="1"/>
</dbReference>
<dbReference type="EC" id="3.6.4.-" evidence="13"/>
<evidence type="ECO:0000256" key="1">
    <source>
        <dbReference type="ARBA" id="ARBA00004496"/>
    </source>
</evidence>
<feature type="domain" description="Helicase ATP-binding" evidence="14">
    <location>
        <begin position="634"/>
        <end position="795"/>
    </location>
</feature>
<dbReference type="InterPro" id="IPR005118">
    <property type="entry name" value="TRCF_C"/>
</dbReference>
<dbReference type="SUPFAM" id="SSF52540">
    <property type="entry name" value="P-loop containing nucleoside triphosphate hydrolases"/>
    <property type="match status" value="4"/>
</dbReference>
<dbReference type="GO" id="GO:0003684">
    <property type="term" value="F:damaged DNA binding"/>
    <property type="evidence" value="ECO:0007669"/>
    <property type="project" value="InterPro"/>
</dbReference>
<keyword evidence="2 13" id="KW-0963">Cytoplasm</keyword>
<dbReference type="InterPro" id="IPR036101">
    <property type="entry name" value="CarD-like/TRCF_RID_sf"/>
</dbReference>
<name>A0A926D5Z5_9FIRM</name>
<evidence type="ECO:0000256" key="9">
    <source>
        <dbReference type="ARBA" id="ARBA00023204"/>
    </source>
</evidence>
<dbReference type="Pfam" id="PF02559">
    <property type="entry name" value="CarD_TRCF_RID"/>
    <property type="match status" value="1"/>
</dbReference>
<evidence type="ECO:0000256" key="12">
    <source>
        <dbReference type="ARBA" id="ARBA00070128"/>
    </source>
</evidence>
<evidence type="ECO:0000256" key="4">
    <source>
        <dbReference type="ARBA" id="ARBA00022763"/>
    </source>
</evidence>